<protein>
    <submittedName>
        <fullName evidence="3">Uncharacterized protein</fullName>
    </submittedName>
</protein>
<keyword evidence="1 2" id="KW-0175">Coiled coil</keyword>
<dbReference type="PANTHER" id="PTHR34894:SF5">
    <property type="entry name" value="EF-HAND DOMAIN-CONTAINING PROTEIN"/>
    <property type="match status" value="1"/>
</dbReference>
<organism evidence="3 4">
    <name type="scientific">Stentor coeruleus</name>
    <dbReference type="NCBI Taxonomy" id="5963"/>
    <lineage>
        <taxon>Eukaryota</taxon>
        <taxon>Sar</taxon>
        <taxon>Alveolata</taxon>
        <taxon>Ciliophora</taxon>
        <taxon>Postciliodesmatophora</taxon>
        <taxon>Heterotrichea</taxon>
        <taxon>Heterotrichida</taxon>
        <taxon>Stentoridae</taxon>
        <taxon>Stentor</taxon>
    </lineage>
</organism>
<sequence length="445" mass="52087">MRPITTSKKSYYSNPSLHLQKLSQDLSSINFISPKYSLTSRNTLTQCRNRNTPITPKEDGRSSTLTTTVFPWEKKPPNLPRDIKSLDTFTPSLYDRNPPDRHDAKLLLVWLDEMLPQIVNNQNDIDEVYETVYKIYNYCLAEVVKQVSVQCKERGLIIEKVWKAYRTLFEKARKMQGMKMASIEEQHSNEKFNIHKMYNSQLRKLERSMDELKAKYQSTLKSLQESEEVCRTYEERQEKMKNRIEALKSRYKASKKEVLICREEIRIIKFQIKNNFEKVSTEPTALSKLYHKIKVKSKSTIEKELENDPVLADISVVITNDENNLMEQIKKYELMQNDRFTQDDYQDRGTDALIVSVFHTEIQTSTEDLCGESIGVKKRRANISFLSRNQAPNNTTVVATQSRLNRSNSLVFNQFMPPGLNLAENKKKHEKIKNLFKMIKEVKKD</sequence>
<dbReference type="AlphaFoldDB" id="A0A1R2BQV4"/>
<dbReference type="Pfam" id="PF10211">
    <property type="entry name" value="Ax_dynein_light"/>
    <property type="match status" value="1"/>
</dbReference>
<evidence type="ECO:0000256" key="2">
    <source>
        <dbReference type="SAM" id="Coils"/>
    </source>
</evidence>
<name>A0A1R2BQV4_9CILI</name>
<proteinExistence type="predicted"/>
<accession>A0A1R2BQV4</accession>
<dbReference type="GO" id="GO:0005737">
    <property type="term" value="C:cytoplasm"/>
    <property type="evidence" value="ECO:0007669"/>
    <property type="project" value="UniProtKB-ARBA"/>
</dbReference>
<evidence type="ECO:0000256" key="1">
    <source>
        <dbReference type="ARBA" id="ARBA00023054"/>
    </source>
</evidence>
<feature type="coiled-coil region" evidence="2">
    <location>
        <begin position="195"/>
        <end position="257"/>
    </location>
</feature>
<evidence type="ECO:0000313" key="3">
    <source>
        <dbReference type="EMBL" id="OMJ78975.1"/>
    </source>
</evidence>
<dbReference type="EMBL" id="MPUH01000494">
    <property type="protein sequence ID" value="OMJ78975.1"/>
    <property type="molecule type" value="Genomic_DNA"/>
</dbReference>
<dbReference type="Proteomes" id="UP000187209">
    <property type="component" value="Unassembled WGS sequence"/>
</dbReference>
<reference evidence="3 4" key="1">
    <citation type="submission" date="2016-11" db="EMBL/GenBank/DDBJ databases">
        <title>The macronuclear genome of Stentor coeruleus: a giant cell with tiny introns.</title>
        <authorList>
            <person name="Slabodnick M."/>
            <person name="Ruby J.G."/>
            <person name="Reiff S.B."/>
            <person name="Swart E.C."/>
            <person name="Gosai S."/>
            <person name="Prabakaran S."/>
            <person name="Witkowska E."/>
            <person name="Larue G.E."/>
            <person name="Fisher S."/>
            <person name="Freeman R.M."/>
            <person name="Gunawardena J."/>
            <person name="Chu W."/>
            <person name="Stover N.A."/>
            <person name="Gregory B.D."/>
            <person name="Nowacki M."/>
            <person name="Derisi J."/>
            <person name="Roy S.W."/>
            <person name="Marshall W.F."/>
            <person name="Sood P."/>
        </authorList>
    </citation>
    <scope>NUCLEOTIDE SEQUENCE [LARGE SCALE GENOMIC DNA]</scope>
    <source>
        <strain evidence="3">WM001</strain>
    </source>
</reference>
<dbReference type="OrthoDB" id="1927454at2759"/>
<dbReference type="PANTHER" id="PTHR34894">
    <property type="entry name" value="SAM-DEPENDENT METHYLTRANSFERASE RSMI, CONSERVED SITE"/>
    <property type="match status" value="1"/>
</dbReference>
<keyword evidence="4" id="KW-1185">Reference proteome</keyword>
<evidence type="ECO:0000313" key="4">
    <source>
        <dbReference type="Proteomes" id="UP000187209"/>
    </source>
</evidence>
<dbReference type="InterPro" id="IPR019347">
    <property type="entry name" value="Axonemal_dynein_light_chain"/>
</dbReference>
<gene>
    <name evidence="3" type="ORF">SteCoe_21102</name>
</gene>
<comment type="caution">
    <text evidence="3">The sequence shown here is derived from an EMBL/GenBank/DDBJ whole genome shotgun (WGS) entry which is preliminary data.</text>
</comment>